<dbReference type="EMBL" id="JAGMWN010000014">
    <property type="protein sequence ID" value="MBP5859092.1"/>
    <property type="molecule type" value="Genomic_DNA"/>
</dbReference>
<keyword evidence="4 5" id="KW-0472">Membrane</keyword>
<evidence type="ECO:0000256" key="1">
    <source>
        <dbReference type="ARBA" id="ARBA00004141"/>
    </source>
</evidence>
<keyword evidence="2 5" id="KW-0812">Transmembrane</keyword>
<comment type="caution">
    <text evidence="6">The sequence shown here is derived from an EMBL/GenBank/DDBJ whole genome shotgun (WGS) entry which is preliminary data.</text>
</comment>
<feature type="transmembrane region" description="Helical" evidence="5">
    <location>
        <begin position="20"/>
        <end position="44"/>
    </location>
</feature>
<feature type="transmembrane region" description="Helical" evidence="5">
    <location>
        <begin position="198"/>
        <end position="228"/>
    </location>
</feature>
<comment type="subcellular location">
    <subcellularLocation>
        <location evidence="1">Membrane</location>
        <topology evidence="1">Multi-pass membrane protein</topology>
    </subcellularLocation>
</comment>
<accession>A0A8J7V4H7</accession>
<feature type="transmembrane region" description="Helical" evidence="5">
    <location>
        <begin position="64"/>
        <end position="85"/>
    </location>
</feature>
<organism evidence="6 7">
    <name type="scientific">Marivibrio halodurans</name>
    <dbReference type="NCBI Taxonomy" id="2039722"/>
    <lineage>
        <taxon>Bacteria</taxon>
        <taxon>Pseudomonadati</taxon>
        <taxon>Pseudomonadota</taxon>
        <taxon>Alphaproteobacteria</taxon>
        <taxon>Rhodospirillales</taxon>
        <taxon>Rhodospirillaceae</taxon>
        <taxon>Marivibrio</taxon>
    </lineage>
</organism>
<dbReference type="RefSeq" id="WP_210683689.1">
    <property type="nucleotide sequence ID" value="NZ_JAGMWN010000014.1"/>
</dbReference>
<dbReference type="Proteomes" id="UP000672602">
    <property type="component" value="Unassembled WGS sequence"/>
</dbReference>
<dbReference type="Pfam" id="PF07264">
    <property type="entry name" value="EI24"/>
    <property type="match status" value="1"/>
</dbReference>
<evidence type="ECO:0000313" key="7">
    <source>
        <dbReference type="Proteomes" id="UP000672602"/>
    </source>
</evidence>
<proteinExistence type="predicted"/>
<dbReference type="InterPro" id="IPR059112">
    <property type="entry name" value="CysZ/EI24"/>
</dbReference>
<keyword evidence="7" id="KW-1185">Reference proteome</keyword>
<sequence>MFQAISKALSQIGDPRFKRVILLGLGGSIGVFVALGLLLWFAVAEVPWTTLPVVGGAAEWMGEWFDVLGGIGLAGLIGVLTYFLFPPVMTAIVGIFLEDICEAVEGRHYPRLGPARGQTVTEAVFSGIRFLGIVVLINLIAFPAYITLLILLGAGAALYYAVNGYLVGREFYEVVALRRLTPQRAEKLRQRHKGRITLFGVIFVFLMTVPILNLIAPVIAAAAMVHLFEALPARKDFPDDPPDRAATPPAKTPAR</sequence>
<feature type="transmembrane region" description="Helical" evidence="5">
    <location>
        <begin position="130"/>
        <end position="152"/>
    </location>
</feature>
<evidence type="ECO:0000256" key="2">
    <source>
        <dbReference type="ARBA" id="ARBA00022692"/>
    </source>
</evidence>
<evidence type="ECO:0000256" key="5">
    <source>
        <dbReference type="SAM" id="Phobius"/>
    </source>
</evidence>
<protein>
    <submittedName>
        <fullName evidence="6">EI24 domain-containing protein</fullName>
    </submittedName>
</protein>
<evidence type="ECO:0000256" key="4">
    <source>
        <dbReference type="ARBA" id="ARBA00023136"/>
    </source>
</evidence>
<gene>
    <name evidence="6" type="ORF">KAJ83_18875</name>
</gene>
<keyword evidence="3 5" id="KW-1133">Transmembrane helix</keyword>
<evidence type="ECO:0000256" key="3">
    <source>
        <dbReference type="ARBA" id="ARBA00022989"/>
    </source>
</evidence>
<reference evidence="6" key="1">
    <citation type="submission" date="2021-04" db="EMBL/GenBank/DDBJ databases">
        <authorList>
            <person name="Zhang D.-C."/>
        </authorList>
    </citation>
    <scope>NUCLEOTIDE SEQUENCE</scope>
    <source>
        <strain evidence="6">CGMCC 1.15697</strain>
    </source>
</reference>
<evidence type="ECO:0000313" key="6">
    <source>
        <dbReference type="EMBL" id="MBP5859092.1"/>
    </source>
</evidence>
<dbReference type="AlphaFoldDB" id="A0A8J7V4H7"/>
<name>A0A8J7V4H7_9PROT</name>